<comment type="caution">
    <text evidence="2">The sequence shown here is derived from an EMBL/GenBank/DDBJ whole genome shotgun (WGS) entry which is preliminary data.</text>
</comment>
<keyword evidence="3" id="KW-1185">Reference proteome</keyword>
<dbReference type="Pfam" id="PF25794">
    <property type="entry name" value="SACS"/>
    <property type="match status" value="1"/>
</dbReference>
<dbReference type="NCBIfam" id="NF047352">
    <property type="entry name" value="P_loop_sacsin"/>
    <property type="match status" value="1"/>
</dbReference>
<dbReference type="Proteomes" id="UP001428341">
    <property type="component" value="Unassembled WGS sequence"/>
</dbReference>
<feature type="domain" description="Sacsin/Nov" evidence="1">
    <location>
        <begin position="47"/>
        <end position="149"/>
    </location>
</feature>
<accession>A0AAP0QFN5</accession>
<organism evidence="2 3">
    <name type="scientific">Citrus x changshan-huyou</name>
    <dbReference type="NCBI Taxonomy" id="2935761"/>
    <lineage>
        <taxon>Eukaryota</taxon>
        <taxon>Viridiplantae</taxon>
        <taxon>Streptophyta</taxon>
        <taxon>Embryophyta</taxon>
        <taxon>Tracheophyta</taxon>
        <taxon>Spermatophyta</taxon>
        <taxon>Magnoliopsida</taxon>
        <taxon>eudicotyledons</taxon>
        <taxon>Gunneridae</taxon>
        <taxon>Pentapetalae</taxon>
        <taxon>rosids</taxon>
        <taxon>malvids</taxon>
        <taxon>Sapindales</taxon>
        <taxon>Rutaceae</taxon>
        <taxon>Aurantioideae</taxon>
        <taxon>Citrus</taxon>
    </lineage>
</organism>
<dbReference type="PANTHER" id="PTHR32387">
    <property type="entry name" value="WU:FJ29H11"/>
    <property type="match status" value="1"/>
</dbReference>
<name>A0AAP0QFN5_9ROSI</name>
<gene>
    <name evidence="2" type="ORF">WN944_019247</name>
</gene>
<evidence type="ECO:0000313" key="3">
    <source>
        <dbReference type="Proteomes" id="UP001428341"/>
    </source>
</evidence>
<dbReference type="InterPro" id="IPR036890">
    <property type="entry name" value="HATPase_C_sf"/>
</dbReference>
<dbReference type="Gene3D" id="3.30.565.10">
    <property type="entry name" value="Histidine kinase-like ATPase, C-terminal domain"/>
    <property type="match status" value="1"/>
</dbReference>
<protein>
    <recommendedName>
        <fullName evidence="1">Sacsin/Nov domain-containing protein</fullName>
    </recommendedName>
</protein>
<proteinExistence type="predicted"/>
<dbReference type="PANTHER" id="PTHR32387:SF3">
    <property type="entry name" value="ATP_DNA BINDING PROTEIN"/>
    <property type="match status" value="1"/>
</dbReference>
<dbReference type="InterPro" id="IPR058210">
    <property type="entry name" value="SACS/Nov_dom"/>
</dbReference>
<dbReference type="EMBL" id="JBCGBO010000007">
    <property type="protein sequence ID" value="KAK9187848.1"/>
    <property type="molecule type" value="Genomic_DNA"/>
</dbReference>
<dbReference type="InterPro" id="IPR052957">
    <property type="entry name" value="Auxin_embryo_med"/>
</dbReference>
<evidence type="ECO:0000259" key="1">
    <source>
        <dbReference type="Pfam" id="PF25794"/>
    </source>
</evidence>
<evidence type="ECO:0000313" key="2">
    <source>
        <dbReference type="EMBL" id="KAK9187848.1"/>
    </source>
</evidence>
<dbReference type="SUPFAM" id="SSF55874">
    <property type="entry name" value="ATPase domain of HSP90 chaperone/DNA topoisomerase II/histidine kinase"/>
    <property type="match status" value="1"/>
</dbReference>
<reference evidence="2 3" key="1">
    <citation type="submission" date="2024-05" db="EMBL/GenBank/DDBJ databases">
        <title>Haplotype-resolved chromosome-level genome assembly of Huyou (Citrus changshanensis).</title>
        <authorList>
            <person name="Miao C."/>
            <person name="Chen W."/>
            <person name="Wu Y."/>
            <person name="Wang L."/>
            <person name="Zhao S."/>
            <person name="Grierson D."/>
            <person name="Xu C."/>
            <person name="Chen K."/>
        </authorList>
    </citation>
    <scope>NUCLEOTIDE SEQUENCE [LARGE SCALE GENOMIC DNA]</scope>
    <source>
        <strain evidence="2">01-14</strain>
        <tissue evidence="2">Leaf</tissue>
    </source>
</reference>
<sequence>MALYAMPTPREHIEEIRKEKFLIGSEKVHRILEEFHGTVELLSDELYAKDVHFFMELIQNAEDNEYQEGVDPSLEFVITSRDITGTGAPATLLMFNNEIGFSAKNIESICSFAKSTKKGNRKRGYIGEKGIGFKSVFLVTSRPYIFSNGYQIRFNEEPCPDCGLGYAVPEWVEENPSLSDIQKVYGSSSTLPATTLILPLKREKVHAVKQELSRIHPEVLLFLSKIKWLSVSEDNEDPRLNTVNAIAISTETECKTRKNINAESYTLELAANGDQFDKECRYHMWRQKFPVKQENRSKTRMDIEEWVITLAFPNGERVQRGTTSPGVYAFLPTEMVTNFPFIIQADFLLSSSRETIRLDDKWNQGILNCVPSAFVEALVTLVTMTDAGAPVASLLWMFSFLPVNSSPYPELNAVRESIRAKLVEKDIVPSESGTGQNFFYKPCEVGRLMPRFWNVLEKAKEEKVSLKNLSHHGTKVLNSSFDKEEYDPVLNFLGVGQVNNEWYSKYIQSSNLVLGVSEDVYLELLLFLAENWSSKFRNSNIGDIPLIKYVDLDGNVALCSINASAKSQRRVCLAHQESWQSWLIDWNREFRCTANHFFMPMSTYDAVQSSSKTNVVLEWLKDQVKVVIVTVNDYAAVLIDHLNHDRKLSVAYAHFLYHSFSKKYLSSGKVDILCWQMPLVDNYGDVKTRRSGVLVPANQSKWAELIASNPWSQEGYVELGEDYLSPGNFAGRSTPRKQFMDFLKTHLKASDIPDISPPNAGIPTVSGPLTKQNTFLLLDWIKNLKYKGIRIPQKFLTCIKDGNWLTITTNGYSGYRPPSESFFPHSSWGDILQNGSVIVDIPLVNESFYGESINKYKEELKTVGVMFEFAEACEFIGKHLMSLSVAASSNVTRDNVFSILNFIKFLRGKSLPPDSFIQSIKDGSWLKTSQGYMSPGRSVLNNQAWKNASQISDLPFIDENYYGQEIISFKVELQLLGVLVGFNKNYQLVIDNLKSPSCLNSLSADAVRLILACIRRSGSSDKLVRALGNTKCLKTNAGFKSPGECFLCDPQWGCLLEVFSCFPIIDETFYGSNIVYLKRELQQLGVVVDFEKAVEAFVRHFKQQASSLSISKDHVLLFLSCYRQLKGMSLKFPAELKSCIREVKWLRTRLGDYRSPRDCILFGPDWESISPITLLPFIDDSDHFYGNAIHEYKSELKSMGTAVAFTDGVKFVADGLHIPLDPSNVTPANVLSLLKCTRILQKKNFSLSESFAKQVSQKWLKTHIGDGYSSPNQCLLFDKNWESYLKQTDGPFIDEEFYGSEIKSFRRELIAIGVTVDMEKCCALLACHLDYHTCFATIVRIYKCLAMLRWEADVQAAARIWIPDGSRGQWVSPEECVLHDKDRLFSSLLNVLDEHYEPDLLNFFSSAFRVKSNPLIDDYCKLWKVWESSGHKLSNAKCCAFWLGAVKQCSSRKAEELAESLVKLPVNSGSDEIMLLDKRDVFIADDLQLKDVIEKLSPHSLFVWYPQPSLLALPRTMLLELYRKIGVRTISDSVRKEELSLGDGVGLKQLNRKDYCIGKGLVKVILGFLADPSFQLEAAKRHEAVNCLLNLTILETAEPITLRYSLSLSSGEIIDVRACQMIRWGRKSGKLFVQKVDRSGGGHKNLVEYAIQFAETISKGVLWDREDHINSLSELIKFAFLVEFNEEAVEILMKSKNMQIFIEDEEFLSAAFPLDE</sequence>